<dbReference type="GO" id="GO:0016740">
    <property type="term" value="F:transferase activity"/>
    <property type="evidence" value="ECO:0007669"/>
    <property type="project" value="UniProtKB-KW"/>
</dbReference>
<sequence>MIRGAGHPAFPTIAQGPVHRWGGAALVVARRPDLRRSPPLSEAERRVLEALPARRRAEWAQGRLLAKRLVGDALAVPPEAVEVLPRDDGSPRVVVEGVPTPWLHVSVSHTVGHAAAALAPQPVGVDLCGTASAAAVRRAADHVLSPEEISLIGMDRPEAAAAAWALKEAAVKADRRSVFGQAPRRVVMLRLQPPLLAGLRRAMVWRADDTVLALVLAHAPLPPGPVTNR</sequence>
<dbReference type="EMBL" id="CP102514">
    <property type="protein sequence ID" value="UUY51478.1"/>
    <property type="molecule type" value="Genomic_DNA"/>
</dbReference>
<feature type="domain" description="4'-phosphopantetheinyl transferase" evidence="2">
    <location>
        <begin position="122"/>
        <end position="178"/>
    </location>
</feature>
<dbReference type="SUPFAM" id="SSF56214">
    <property type="entry name" value="4'-phosphopantetheinyl transferase"/>
    <property type="match status" value="2"/>
</dbReference>
<evidence type="ECO:0000313" key="3">
    <source>
        <dbReference type="EMBL" id="UUY51478.1"/>
    </source>
</evidence>
<dbReference type="InterPro" id="IPR008278">
    <property type="entry name" value="4-PPantetheinyl_Trfase_dom"/>
</dbReference>
<protein>
    <submittedName>
        <fullName evidence="3">4'-phosphopantetheinyl transferase superfamily protein</fullName>
    </submittedName>
</protein>
<keyword evidence="4" id="KW-1185">Reference proteome</keyword>
<dbReference type="GeneID" id="95578180"/>
<gene>
    <name evidence="3" type="ORF">NRK68_32125</name>
</gene>
<dbReference type="Gene3D" id="3.90.470.20">
    <property type="entry name" value="4'-phosphopantetheinyl transferase domain"/>
    <property type="match status" value="2"/>
</dbReference>
<proteinExistence type="predicted"/>
<keyword evidence="1 3" id="KW-0808">Transferase</keyword>
<dbReference type="RefSeq" id="WP_257857509.1">
    <property type="nucleotide sequence ID" value="NZ_CP102514.1"/>
</dbReference>
<evidence type="ECO:0000256" key="1">
    <source>
        <dbReference type="ARBA" id="ARBA00022679"/>
    </source>
</evidence>
<accession>A0ABY5Q659</accession>
<name>A0ABY5Q659_9ACTN</name>
<evidence type="ECO:0000259" key="2">
    <source>
        <dbReference type="Pfam" id="PF01648"/>
    </source>
</evidence>
<dbReference type="InterPro" id="IPR037143">
    <property type="entry name" value="4-PPantetheinyl_Trfase_dom_sf"/>
</dbReference>
<organism evidence="3 4">
    <name type="scientific">Streptomyces yangpuensis</name>
    <dbReference type="NCBI Taxonomy" id="1648182"/>
    <lineage>
        <taxon>Bacteria</taxon>
        <taxon>Bacillati</taxon>
        <taxon>Actinomycetota</taxon>
        <taxon>Actinomycetes</taxon>
        <taxon>Kitasatosporales</taxon>
        <taxon>Streptomycetaceae</taxon>
        <taxon>Streptomyces</taxon>
    </lineage>
</organism>
<evidence type="ECO:0000313" key="4">
    <source>
        <dbReference type="Proteomes" id="UP001057738"/>
    </source>
</evidence>
<dbReference type="Proteomes" id="UP001057738">
    <property type="component" value="Chromosome"/>
</dbReference>
<dbReference type="Pfam" id="PF01648">
    <property type="entry name" value="ACPS"/>
    <property type="match status" value="1"/>
</dbReference>
<reference evidence="3" key="1">
    <citation type="submission" date="2022-08" db="EMBL/GenBank/DDBJ databases">
        <authorList>
            <person name="Tian L."/>
        </authorList>
    </citation>
    <scope>NUCLEOTIDE SEQUENCE</scope>
    <source>
        <strain evidence="3">CM253</strain>
    </source>
</reference>